<dbReference type="AlphaFoldDB" id="A0A3R7LP53"/>
<sequence length="307" mass="32644">MRNLASRARSWFFLAIVLVVPATTQADSITVTICAHPEGFPKQTIQANLKVLRSGAVIPTTPQPLSDSCVRVDLPACDGTVMIEASVPRTYSGKLACSTDPTPMLIAMQADRVEILTASIADAWGDGLPGFDQQSFIADIIRTDTILSELPVEGQQSVNALYAALAARNYPEAQRQASETAAYLRGIEEVKLSLAYSSITYVAGFRAIGVDALASENPLVSVGPTPSSVVLNKEGRNVLGLYQAARAIPAEPGVWDSATTANIATVISLDAEGNAEDEFMKTRGAIVPQAFSANDFSIEPTGRMVFH</sequence>
<dbReference type="OrthoDB" id="7830940at2"/>
<evidence type="ECO:0000313" key="2">
    <source>
        <dbReference type="EMBL" id="RNF33998.1"/>
    </source>
</evidence>
<protein>
    <submittedName>
        <fullName evidence="2">Uncharacterized protein</fullName>
    </submittedName>
</protein>
<name>A0A3R7LP53_9RHOB</name>
<feature type="signal peptide" evidence="1">
    <location>
        <begin position="1"/>
        <end position="26"/>
    </location>
</feature>
<reference evidence="2" key="1">
    <citation type="submission" date="2018-05" db="EMBL/GenBank/DDBJ databases">
        <title>Reclassification of Methylarcula marina and Methylarcula terricola as Paracoccus methylarcula sp.nov., comb.nov. and Paracoccus terricola comb.nov.</title>
        <authorList>
            <person name="Shmareva M.N."/>
            <person name="Doronina N.V."/>
            <person name="Vasilenko O.V."/>
            <person name="Tarlachkov S.V."/>
            <person name="Trotsenko Y.A."/>
        </authorList>
    </citation>
    <scope>NUCLEOTIDE SEQUENCE [LARGE SCALE GENOMIC DNA]</scope>
    <source>
        <strain evidence="2">VKM B-2159</strain>
    </source>
</reference>
<gene>
    <name evidence="2" type="ORF">A7A09_013930</name>
</gene>
<organism evidence="2 3">
    <name type="scientific">Paracoccus methylarcula</name>
    <dbReference type="NCBI Taxonomy" id="72022"/>
    <lineage>
        <taxon>Bacteria</taxon>
        <taxon>Pseudomonadati</taxon>
        <taxon>Pseudomonadota</taxon>
        <taxon>Alphaproteobacteria</taxon>
        <taxon>Rhodobacterales</taxon>
        <taxon>Paracoccaceae</taxon>
        <taxon>Paracoccus</taxon>
    </lineage>
</organism>
<dbReference type="Proteomes" id="UP000238137">
    <property type="component" value="Unassembled WGS sequence"/>
</dbReference>
<comment type="caution">
    <text evidence="2">The sequence shown here is derived from an EMBL/GenBank/DDBJ whole genome shotgun (WGS) entry which is preliminary data.</text>
</comment>
<evidence type="ECO:0000313" key="3">
    <source>
        <dbReference type="Proteomes" id="UP000238137"/>
    </source>
</evidence>
<evidence type="ECO:0000256" key="1">
    <source>
        <dbReference type="SAM" id="SignalP"/>
    </source>
</evidence>
<feature type="chain" id="PRO_5018533749" evidence="1">
    <location>
        <begin position="27"/>
        <end position="307"/>
    </location>
</feature>
<keyword evidence="3" id="KW-1185">Reference proteome</keyword>
<proteinExistence type="predicted"/>
<accession>A0A3R7LP53</accession>
<dbReference type="EMBL" id="PXNQ02000008">
    <property type="protein sequence ID" value="RNF33998.1"/>
    <property type="molecule type" value="Genomic_DNA"/>
</dbReference>
<keyword evidence="1" id="KW-0732">Signal</keyword>
<dbReference type="RefSeq" id="WP_148043678.1">
    <property type="nucleotide sequence ID" value="NZ_PXNQ02000008.1"/>
</dbReference>